<dbReference type="RefSeq" id="WP_344300508.1">
    <property type="nucleotide sequence ID" value="NZ_BAAAQW010000009.1"/>
</dbReference>
<reference evidence="1 2" key="1">
    <citation type="journal article" date="2019" name="Int. J. Syst. Evol. Microbiol.">
        <title>The Global Catalogue of Microorganisms (GCM) 10K type strain sequencing project: providing services to taxonomists for standard genome sequencing and annotation.</title>
        <authorList>
            <consortium name="The Broad Institute Genomics Platform"/>
            <consortium name="The Broad Institute Genome Sequencing Center for Infectious Disease"/>
            <person name="Wu L."/>
            <person name="Ma J."/>
        </authorList>
    </citation>
    <scope>NUCLEOTIDE SEQUENCE [LARGE SCALE GENOMIC DNA]</scope>
    <source>
        <strain evidence="1 2">JCM 16034</strain>
    </source>
</reference>
<proteinExistence type="predicted"/>
<name>A0ABN3BZH0_9MICC</name>
<evidence type="ECO:0000313" key="2">
    <source>
        <dbReference type="Proteomes" id="UP001500432"/>
    </source>
</evidence>
<keyword evidence="2" id="KW-1185">Reference proteome</keyword>
<dbReference type="Proteomes" id="UP001500432">
    <property type="component" value="Unassembled WGS sequence"/>
</dbReference>
<sequence length="112" mass="12476">MEQHDRHIYRRMIENAASGLVTDSELRLSVHRLGGWTENGWWEAAICRPEDTESLMRGDLVTGTHLTFEDRTELMGWLAAIGAVPADAIPVRWEALAGFTCAVALSQGTHDE</sequence>
<protein>
    <submittedName>
        <fullName evidence="1">Uncharacterized protein</fullName>
    </submittedName>
</protein>
<evidence type="ECO:0000313" key="1">
    <source>
        <dbReference type="EMBL" id="GAA2202131.1"/>
    </source>
</evidence>
<comment type="caution">
    <text evidence="1">The sequence shown here is derived from an EMBL/GenBank/DDBJ whole genome shotgun (WGS) entry which is preliminary data.</text>
</comment>
<accession>A0ABN3BZH0</accession>
<dbReference type="EMBL" id="BAAAQW010000009">
    <property type="protein sequence ID" value="GAA2202131.1"/>
    <property type="molecule type" value="Genomic_DNA"/>
</dbReference>
<gene>
    <name evidence="1" type="ORF">GCM10009849_29300</name>
</gene>
<organism evidence="1 2">
    <name type="scientific">Sinomonas flava</name>
    <dbReference type="NCBI Taxonomy" id="496857"/>
    <lineage>
        <taxon>Bacteria</taxon>
        <taxon>Bacillati</taxon>
        <taxon>Actinomycetota</taxon>
        <taxon>Actinomycetes</taxon>
        <taxon>Micrococcales</taxon>
        <taxon>Micrococcaceae</taxon>
        <taxon>Sinomonas</taxon>
    </lineage>
</organism>